<proteinExistence type="inferred from homology"/>
<keyword evidence="11" id="KW-1185">Reference proteome</keyword>
<comment type="subcellular location">
    <subcellularLocation>
        <location evidence="1">Cell membrane</location>
        <topology evidence="1">Multi-pass membrane protein</topology>
    </subcellularLocation>
</comment>
<protein>
    <submittedName>
        <fullName evidence="10">DUF2029 domain-containing protein</fullName>
    </submittedName>
</protein>
<feature type="region of interest" description="Disordered" evidence="8">
    <location>
        <begin position="424"/>
        <end position="483"/>
    </location>
</feature>
<keyword evidence="6 9" id="KW-0472">Membrane</keyword>
<gene>
    <name evidence="10" type="ORF">FH969_14125</name>
</gene>
<evidence type="ECO:0000256" key="7">
    <source>
        <dbReference type="ARBA" id="ARBA00024033"/>
    </source>
</evidence>
<evidence type="ECO:0000313" key="10">
    <source>
        <dbReference type="EMBL" id="TNU72917.1"/>
    </source>
</evidence>
<feature type="transmembrane region" description="Helical" evidence="9">
    <location>
        <begin position="340"/>
        <end position="360"/>
    </location>
</feature>
<evidence type="ECO:0000313" key="11">
    <source>
        <dbReference type="Proteomes" id="UP000313849"/>
    </source>
</evidence>
<feature type="transmembrane region" description="Helical" evidence="9">
    <location>
        <begin position="316"/>
        <end position="334"/>
    </location>
</feature>
<feature type="transmembrane region" description="Helical" evidence="9">
    <location>
        <begin position="204"/>
        <end position="224"/>
    </location>
</feature>
<evidence type="ECO:0000256" key="6">
    <source>
        <dbReference type="ARBA" id="ARBA00023136"/>
    </source>
</evidence>
<feature type="transmembrane region" description="Helical" evidence="9">
    <location>
        <begin position="29"/>
        <end position="48"/>
    </location>
</feature>
<dbReference type="AlphaFoldDB" id="A0A5C5B9R8"/>
<comment type="caution">
    <text evidence="10">The sequence shown here is derived from an EMBL/GenBank/DDBJ whole genome shotgun (WGS) entry which is preliminary data.</text>
</comment>
<evidence type="ECO:0000256" key="5">
    <source>
        <dbReference type="ARBA" id="ARBA00022989"/>
    </source>
</evidence>
<reference evidence="10 11" key="1">
    <citation type="submission" date="2019-06" db="EMBL/GenBank/DDBJ databases">
        <title>Draft genome sequence of Miniimonas arenae KCTC 19750T isolated from sea sand.</title>
        <authorList>
            <person name="Park S.-J."/>
        </authorList>
    </citation>
    <scope>NUCLEOTIDE SEQUENCE [LARGE SCALE GENOMIC DNA]</scope>
    <source>
        <strain evidence="10 11">KCTC 19750</strain>
    </source>
</reference>
<sequence length="483" mass="51435">MSSLLTGLVPEPVRVRAGEVARSALASRAWLWTTFAVVHGGLLVVGLVNRPGGYGDLSLYRRWIVDGFATGWWPVLDFDWVYPAGALVPMTVAGLVPGSAVVFLIAWILLVTGLNALAVGALLRRGRGLTAAWWWVGFIAFLGPVALGRLDAVVAPLVILALLRAVDHPRTASALLTAAAWIKVAPGALMLPLVIASRRPWRDVVLPAAAVCLVVAGSVVALGGTDHLASFLAEQGERGLQLEAVGATPWMLAGLLAPDTFPRLYNRQIITYEVHGPGTPAAGTFLDVALPIAIAGAVALMIAWRVRAGRRFWTPAARLQMVTHGGLLVVLILLVTNKVFSPQFVGWIAPPVAVALAYGLREWRRTAAAVLVVAFVTQFIFPWSYPALVYGVPGMTLTLAARNLLIVWLLIEVVRWFLRKPELGGPAAAPERDEVAEGRAGAEHDAVAVEAVDVDEDDATADCPERDPRASRDEQPAGSAPAS</sequence>
<dbReference type="GO" id="GO:0005886">
    <property type="term" value="C:plasma membrane"/>
    <property type="evidence" value="ECO:0007669"/>
    <property type="project" value="UniProtKB-SubCell"/>
</dbReference>
<evidence type="ECO:0000256" key="1">
    <source>
        <dbReference type="ARBA" id="ARBA00004651"/>
    </source>
</evidence>
<evidence type="ECO:0000256" key="8">
    <source>
        <dbReference type="SAM" id="MobiDB-lite"/>
    </source>
</evidence>
<feature type="transmembrane region" description="Helical" evidence="9">
    <location>
        <begin position="175"/>
        <end position="197"/>
    </location>
</feature>
<dbReference type="InterPro" id="IPR018584">
    <property type="entry name" value="GT87"/>
</dbReference>
<evidence type="ECO:0000256" key="2">
    <source>
        <dbReference type="ARBA" id="ARBA00022475"/>
    </source>
</evidence>
<feature type="transmembrane region" description="Helical" evidence="9">
    <location>
        <begin position="391"/>
        <end position="411"/>
    </location>
</feature>
<dbReference type="Pfam" id="PF09594">
    <property type="entry name" value="GT87"/>
    <property type="match status" value="1"/>
</dbReference>
<name>A0A5C5B9R8_9MICO</name>
<dbReference type="EMBL" id="VENP01000082">
    <property type="protein sequence ID" value="TNU72917.1"/>
    <property type="molecule type" value="Genomic_DNA"/>
</dbReference>
<evidence type="ECO:0000256" key="3">
    <source>
        <dbReference type="ARBA" id="ARBA00022679"/>
    </source>
</evidence>
<feature type="transmembrane region" description="Helical" evidence="9">
    <location>
        <begin position="135"/>
        <end position="163"/>
    </location>
</feature>
<keyword evidence="3" id="KW-0808">Transferase</keyword>
<keyword evidence="5 9" id="KW-1133">Transmembrane helix</keyword>
<accession>A0A5C5B9R8</accession>
<evidence type="ECO:0000256" key="4">
    <source>
        <dbReference type="ARBA" id="ARBA00022692"/>
    </source>
</evidence>
<dbReference type="GO" id="GO:0016758">
    <property type="term" value="F:hexosyltransferase activity"/>
    <property type="evidence" value="ECO:0007669"/>
    <property type="project" value="InterPro"/>
</dbReference>
<feature type="transmembrane region" description="Helical" evidence="9">
    <location>
        <begin position="367"/>
        <end position="385"/>
    </location>
</feature>
<dbReference type="RefSeq" id="WP_139987809.1">
    <property type="nucleotide sequence ID" value="NZ_VENP01000082.1"/>
</dbReference>
<feature type="transmembrane region" description="Helical" evidence="9">
    <location>
        <begin position="281"/>
        <end position="304"/>
    </location>
</feature>
<evidence type="ECO:0000256" key="9">
    <source>
        <dbReference type="SAM" id="Phobius"/>
    </source>
</evidence>
<feature type="compositionally biased region" description="Basic and acidic residues" evidence="8">
    <location>
        <begin position="463"/>
        <end position="475"/>
    </location>
</feature>
<dbReference type="Proteomes" id="UP000313849">
    <property type="component" value="Unassembled WGS sequence"/>
</dbReference>
<organism evidence="10 11">
    <name type="scientific">Miniimonas arenae</name>
    <dbReference type="NCBI Taxonomy" id="676201"/>
    <lineage>
        <taxon>Bacteria</taxon>
        <taxon>Bacillati</taxon>
        <taxon>Actinomycetota</taxon>
        <taxon>Actinomycetes</taxon>
        <taxon>Micrococcales</taxon>
        <taxon>Beutenbergiaceae</taxon>
        <taxon>Miniimonas</taxon>
    </lineage>
</organism>
<comment type="similarity">
    <text evidence="7">Belongs to the glycosyltransferase 87 family.</text>
</comment>
<keyword evidence="4 9" id="KW-0812">Transmembrane</keyword>
<keyword evidence="2" id="KW-1003">Cell membrane</keyword>
<feature type="compositionally biased region" description="Basic and acidic residues" evidence="8">
    <location>
        <begin position="430"/>
        <end position="447"/>
    </location>
</feature>
<feature type="transmembrane region" description="Helical" evidence="9">
    <location>
        <begin position="96"/>
        <end position="123"/>
    </location>
</feature>
<dbReference type="OrthoDB" id="581198at2"/>